<protein>
    <recommendedName>
        <fullName evidence="3">Integrase catalytic domain-containing protein</fullName>
    </recommendedName>
</protein>
<sequence>MLERVWGISGGSCGKYLAPAMVPLLDALETHGELVDGERNYSAEVRAQLVAMSAATIDRYLAAPKARAASSGTAATRPGTLLRNSISVRRAGDEVEADPGFFEADTVAHGGPCLEGEFARTVNLTDTLTGWVFTTSIRSNARVQLIAALDRAVTAIPFEVVGLGCEAASEFVDQDVIAWAAGRDVHFTGSRPDRMNDPAAVGSRNNHLVRRYAFDFRYEGPEAMAMLNRLWPLVNDRLNYFTPTKKPTGWVTTGTGRRRRNYDSPRTPLERLLEAGTISPAQAAELRARRAAINPAELARDIRRIQDRLAAIARRPTQDLADSLVEPIPDTVRGVRTRRTA</sequence>
<evidence type="ECO:0000313" key="1">
    <source>
        <dbReference type="EMBL" id="VZO35748.1"/>
    </source>
</evidence>
<name>A0A7M4DFQ5_9MICO</name>
<reference evidence="1 2" key="1">
    <citation type="submission" date="2019-11" db="EMBL/GenBank/DDBJ databases">
        <authorList>
            <person name="Criscuolo A."/>
        </authorList>
    </citation>
    <scope>NUCLEOTIDE SEQUENCE [LARGE SCALE GENOMIC DNA]</scope>
    <source>
        <strain evidence="1">CIP111667</strain>
    </source>
</reference>
<dbReference type="EMBL" id="CACRYJ010000016">
    <property type="protein sequence ID" value="VZO35748.1"/>
    <property type="molecule type" value="Genomic_DNA"/>
</dbReference>
<evidence type="ECO:0008006" key="3">
    <source>
        <dbReference type="Google" id="ProtNLM"/>
    </source>
</evidence>
<dbReference type="SUPFAM" id="SSF53098">
    <property type="entry name" value="Ribonuclease H-like"/>
    <property type="match status" value="1"/>
</dbReference>
<organism evidence="1 2">
    <name type="scientific">Occultella aeris</name>
    <dbReference type="NCBI Taxonomy" id="2761496"/>
    <lineage>
        <taxon>Bacteria</taxon>
        <taxon>Bacillati</taxon>
        <taxon>Actinomycetota</taxon>
        <taxon>Actinomycetes</taxon>
        <taxon>Micrococcales</taxon>
        <taxon>Ruaniaceae</taxon>
        <taxon>Occultella</taxon>
    </lineage>
</organism>
<dbReference type="AlphaFoldDB" id="A0A7M4DFQ5"/>
<dbReference type="Proteomes" id="UP000419743">
    <property type="component" value="Unassembled WGS sequence"/>
</dbReference>
<comment type="caution">
    <text evidence="1">The sequence shown here is derived from an EMBL/GenBank/DDBJ whole genome shotgun (WGS) entry which is preliminary data.</text>
</comment>
<dbReference type="InterPro" id="IPR012337">
    <property type="entry name" value="RNaseH-like_sf"/>
</dbReference>
<evidence type="ECO:0000313" key="2">
    <source>
        <dbReference type="Proteomes" id="UP000419743"/>
    </source>
</evidence>
<proteinExistence type="predicted"/>
<accession>A0A7M4DFQ5</accession>
<keyword evidence="2" id="KW-1185">Reference proteome</keyword>
<gene>
    <name evidence="1" type="ORF">HALOF300_00946</name>
</gene>